<sequence>MNKIKYFLILLITVITFASCSTTYASAQSPYEYDDTYTTTSVTFSTVVRYGTPYYIDNVLSYYLYRGIYYYPYRYNNYWYFYPSHYCRPHGYVYHYRPGYRHYMRPGPRDYEFKHSPMRPHRNPNYGRPHDSRPPFNYGKPNHKPSFGNQQRPPMDQRPSFNSQPSNRRPNGFGSRRSSTRVTQGHLPSNNRGAGHFGGRR</sequence>
<evidence type="ECO:0000313" key="3">
    <source>
        <dbReference type="Proteomes" id="UP001348805"/>
    </source>
</evidence>
<dbReference type="EMBL" id="OR769219">
    <property type="protein sequence ID" value="WQJ51239.1"/>
    <property type="molecule type" value="Genomic_DNA"/>
</dbReference>
<accession>A0ABZ0YZG7</accession>
<keyword evidence="3" id="KW-1185">Reference proteome</keyword>
<feature type="compositionally biased region" description="Polar residues" evidence="1">
    <location>
        <begin position="159"/>
        <end position="169"/>
    </location>
</feature>
<dbReference type="Proteomes" id="UP001348805">
    <property type="component" value="Segment"/>
</dbReference>
<proteinExistence type="predicted"/>
<reference evidence="2 3" key="1">
    <citation type="submission" date="2023-11" db="EMBL/GenBank/DDBJ databases">
        <authorList>
            <person name="Cook R."/>
            <person name="Crisci M."/>
            <person name="Pye H."/>
            <person name="Adriaenssens E."/>
            <person name="Santini J."/>
        </authorList>
    </citation>
    <scope>NUCLEOTIDE SEQUENCE [LARGE SCALE GENOMIC DNA]</scope>
    <source>
        <strain evidence="2">Lak_Megaphage_RVC_AP3_GC26</strain>
    </source>
</reference>
<evidence type="ECO:0000313" key="2">
    <source>
        <dbReference type="EMBL" id="WQJ51239.1"/>
    </source>
</evidence>
<evidence type="ECO:0000256" key="1">
    <source>
        <dbReference type="SAM" id="MobiDB-lite"/>
    </source>
</evidence>
<evidence type="ECO:0008006" key="4">
    <source>
        <dbReference type="Google" id="ProtNLM"/>
    </source>
</evidence>
<organism evidence="2 3">
    <name type="scientific">phage Lak_Megaphage_RVC_AP3_GC26</name>
    <dbReference type="NCBI Taxonomy" id="3109225"/>
    <lineage>
        <taxon>Viruses</taxon>
        <taxon>Duplodnaviria</taxon>
        <taxon>Heunggongvirae</taxon>
        <taxon>Uroviricota</taxon>
        <taxon>Caudoviricetes</taxon>
        <taxon>Caudoviricetes code 15 clade</taxon>
    </lineage>
</organism>
<name>A0ABZ0YZG7_9CAUD</name>
<dbReference type="PROSITE" id="PS51257">
    <property type="entry name" value="PROKAR_LIPOPROTEIN"/>
    <property type="match status" value="1"/>
</dbReference>
<protein>
    <recommendedName>
        <fullName evidence="4">Lipoprotein</fullName>
    </recommendedName>
</protein>
<feature type="compositionally biased region" description="Polar residues" evidence="1">
    <location>
        <begin position="176"/>
        <end position="192"/>
    </location>
</feature>
<feature type="region of interest" description="Disordered" evidence="1">
    <location>
        <begin position="113"/>
        <end position="201"/>
    </location>
</feature>